<organism evidence="5 6">
    <name type="scientific">Nocardioides eburneus</name>
    <dbReference type="NCBI Taxonomy" id="3231482"/>
    <lineage>
        <taxon>Bacteria</taxon>
        <taxon>Bacillati</taxon>
        <taxon>Actinomycetota</taxon>
        <taxon>Actinomycetes</taxon>
        <taxon>Propionibacteriales</taxon>
        <taxon>Nocardioidaceae</taxon>
        <taxon>Nocardioides</taxon>
    </lineage>
</organism>
<gene>
    <name evidence="5" type="ORF">AB3X52_18675</name>
</gene>
<keyword evidence="3" id="KW-1133">Transmembrane helix</keyword>
<keyword evidence="3" id="KW-0812">Transmembrane</keyword>
<evidence type="ECO:0000256" key="3">
    <source>
        <dbReference type="SAM" id="Phobius"/>
    </source>
</evidence>
<dbReference type="Proteomes" id="UP001556631">
    <property type="component" value="Unassembled WGS sequence"/>
</dbReference>
<protein>
    <submittedName>
        <fullName evidence="5">LCP family protein</fullName>
    </submittedName>
</protein>
<feature type="region of interest" description="Disordered" evidence="2">
    <location>
        <begin position="1"/>
        <end position="108"/>
    </location>
</feature>
<dbReference type="EMBL" id="JBFPJR010000053">
    <property type="protein sequence ID" value="MEX0429647.1"/>
    <property type="molecule type" value="Genomic_DNA"/>
</dbReference>
<comment type="caution">
    <text evidence="5">The sequence shown here is derived from an EMBL/GenBank/DDBJ whole genome shotgun (WGS) entry which is preliminary data.</text>
</comment>
<evidence type="ECO:0000259" key="4">
    <source>
        <dbReference type="Pfam" id="PF03816"/>
    </source>
</evidence>
<sequence>MADRPRNPGSTPPDGGDGPDYDWLYGKRRGRSQPTPRAAGSAPEPTRPVRRRPAGEESTRVIPTSAAPARPTSKALPSPGQIAPTPGGSGAGTTSRSGRGAGGGGRGRRWLRPKRILLVLLALVLVWVGAVIWTGLSFPKAFDRVAWEPSGARPADQPGTTYLIVASDSRKGLSKAERRKLHTGGDVGQRTDTIKLLHTGSGPDLMMTIPRDSYVPIPGHGSSKINAAFAWGGPKLLVKTIEQDTGIRIDGYVEIGMGGLVNLVDGVGGITICPKTDMKDPLAGLNVKKGCQSANGVKALAYSRSRHAQQLGDLGRGEAQNEVISQIGKKVATFGTLANPFKLHGLKDAASGISVGDGMSTLGIAKFGWAFKSVAGGSALTCGVPISDMYIHWDAARSKRMFHYVIEDKVGDLPKSLCTPSGLPKSVTG</sequence>
<dbReference type="InterPro" id="IPR050922">
    <property type="entry name" value="LytR/CpsA/Psr_CW_biosynth"/>
</dbReference>
<name>A0ABV3T4S1_9ACTN</name>
<reference evidence="5 6" key="1">
    <citation type="submission" date="2024-07" db="EMBL/GenBank/DDBJ databases">
        <authorList>
            <person name="Lee S."/>
            <person name="Kang M."/>
        </authorList>
    </citation>
    <scope>NUCLEOTIDE SEQUENCE [LARGE SCALE GENOMIC DNA]</scope>
    <source>
        <strain evidence="5 6">DS6</strain>
    </source>
</reference>
<accession>A0ABV3T4S1</accession>
<dbReference type="Pfam" id="PF03816">
    <property type="entry name" value="LytR_cpsA_psr"/>
    <property type="match status" value="1"/>
</dbReference>
<proteinExistence type="inferred from homology"/>
<keyword evidence="3" id="KW-0472">Membrane</keyword>
<feature type="transmembrane region" description="Helical" evidence="3">
    <location>
        <begin position="116"/>
        <end position="136"/>
    </location>
</feature>
<dbReference type="Gene3D" id="3.40.630.190">
    <property type="entry name" value="LCP protein"/>
    <property type="match status" value="1"/>
</dbReference>
<dbReference type="NCBIfam" id="TIGR00350">
    <property type="entry name" value="lytR_cpsA_psr"/>
    <property type="match status" value="1"/>
</dbReference>
<evidence type="ECO:0000256" key="2">
    <source>
        <dbReference type="SAM" id="MobiDB-lite"/>
    </source>
</evidence>
<dbReference type="PANTHER" id="PTHR33392">
    <property type="entry name" value="POLYISOPRENYL-TEICHOIC ACID--PEPTIDOGLYCAN TEICHOIC ACID TRANSFERASE TAGU"/>
    <property type="match status" value="1"/>
</dbReference>
<comment type="similarity">
    <text evidence="1">Belongs to the LytR/CpsA/Psr (LCP) family.</text>
</comment>
<evidence type="ECO:0000313" key="6">
    <source>
        <dbReference type="Proteomes" id="UP001556631"/>
    </source>
</evidence>
<evidence type="ECO:0000256" key="1">
    <source>
        <dbReference type="ARBA" id="ARBA00006068"/>
    </source>
</evidence>
<feature type="domain" description="Cell envelope-related transcriptional attenuator" evidence="4">
    <location>
        <begin position="190"/>
        <end position="332"/>
    </location>
</feature>
<keyword evidence="6" id="KW-1185">Reference proteome</keyword>
<dbReference type="RefSeq" id="WP_367995614.1">
    <property type="nucleotide sequence ID" value="NZ_JBFPJR010000053.1"/>
</dbReference>
<dbReference type="PANTHER" id="PTHR33392:SF6">
    <property type="entry name" value="POLYISOPRENYL-TEICHOIC ACID--PEPTIDOGLYCAN TEICHOIC ACID TRANSFERASE TAGU"/>
    <property type="match status" value="1"/>
</dbReference>
<evidence type="ECO:0000313" key="5">
    <source>
        <dbReference type="EMBL" id="MEX0429647.1"/>
    </source>
</evidence>
<dbReference type="InterPro" id="IPR004474">
    <property type="entry name" value="LytR_CpsA_psr"/>
</dbReference>